<dbReference type="Gene3D" id="3.10.620.30">
    <property type="match status" value="1"/>
</dbReference>
<dbReference type="PATRIC" id="fig|2033.6.peg.1509"/>
<organism evidence="4 5">
    <name type="scientific">Microbacterium testaceum</name>
    <name type="common">Aureobacterium testaceum</name>
    <name type="synonym">Brevibacterium testaceum</name>
    <dbReference type="NCBI Taxonomy" id="2033"/>
    <lineage>
        <taxon>Bacteria</taxon>
        <taxon>Bacillati</taxon>
        <taxon>Actinomycetota</taxon>
        <taxon>Actinomycetes</taxon>
        <taxon>Micrococcales</taxon>
        <taxon>Microbacteriaceae</taxon>
        <taxon>Microbacterium</taxon>
    </lineage>
</organism>
<sequence length="758" mass="81439">MTMSDASPPDGWYPDPASPGTQLRYWRDGRWTEHLHPLVSADNAAAAQPGVAAATGQEAAGSASGAQNPPRKRRTGLIVGLVGGFSALVVAVAAFFVWGLPALTGPQLTTQDDWAYAWAPLQDNVDINQTFTFPADYDLDAKAAENGDERDTTFAFELFTDSSLTHHADYRAYQGDRDVEISPGLGAANLRFHWETDTIDNPDDREFEVNGGRSAWGVHDTYYLVQKLDNAGAPLEKPIVHPFRVKRPLAMPQVNYGVNPNGTLQMSWDAVPGATEYLVAVSSWDGERRQVWLVGSTKVPTWSPPIRDPFSGERETVEQEQNQGLRTYAMWSAAEIEGQADNGGAVNALDNDTSEYEYGVIATDGTGFSAMQPTDANTVAASLPQEIPLSLKKQQFPNGQIVDSLDKISTRFFFTSVDGATRQTAAYIDPDDVALQKEGVRMHLSGLGTGLGWPMYLTVRDVDAAKAQINAFNERVKAELPTTGLPQVTTISAPIQGDPSQYTPSTTAPDVDYPVSATDEFTRYLAANLVAREDAIDVSAYVDRAGMPELSDAIGEAVYQNPYVLGYRGYTVKGDIVYVSYANDAETTKRMQGEIASVVGDAVAKVTTSDMSAADKAGALNQWLVDTASYDKAALEAGKATLGFPSGFAHAWDPSGVLLSENGNTGVCASYAAAYKALMDAAGVPSVVVTGDVLDGGGHAWNKVQVDGKWLAVDPTWNDGADPTKYLLISDAQFTGSAARTQSNDWMVDNLIANYATP</sequence>
<name>A0A147F1Q9_MICTE</name>
<accession>A0A147F1Q9</accession>
<proteinExistence type="predicted"/>
<dbReference type="InterPro" id="IPR038765">
    <property type="entry name" value="Papain-like_cys_pep_sf"/>
</dbReference>
<evidence type="ECO:0000313" key="5">
    <source>
        <dbReference type="Proteomes" id="UP000075025"/>
    </source>
</evidence>
<keyword evidence="2" id="KW-0812">Transmembrane</keyword>
<feature type="compositionally biased region" description="Low complexity" evidence="1">
    <location>
        <begin position="49"/>
        <end position="67"/>
    </location>
</feature>
<dbReference type="Pfam" id="PF10708">
    <property type="entry name" value="DUF2510"/>
    <property type="match status" value="1"/>
</dbReference>
<feature type="region of interest" description="Disordered" evidence="1">
    <location>
        <begin position="49"/>
        <end position="72"/>
    </location>
</feature>
<dbReference type="EMBL" id="LDRT01000002">
    <property type="protein sequence ID" value="KTR96790.1"/>
    <property type="molecule type" value="Genomic_DNA"/>
</dbReference>
<feature type="domain" description="Transglutaminase-like" evidence="3">
    <location>
        <begin position="660"/>
        <end position="717"/>
    </location>
</feature>
<gene>
    <name evidence="4" type="ORF">NS220_00535</name>
</gene>
<dbReference type="InterPro" id="IPR018929">
    <property type="entry name" value="DUF2510"/>
</dbReference>
<evidence type="ECO:0000313" key="4">
    <source>
        <dbReference type="EMBL" id="KTR96790.1"/>
    </source>
</evidence>
<dbReference type="AlphaFoldDB" id="A0A147F1Q9"/>
<comment type="caution">
    <text evidence="4">The sequence shown here is derived from an EMBL/GenBank/DDBJ whole genome shotgun (WGS) entry which is preliminary data.</text>
</comment>
<evidence type="ECO:0000256" key="2">
    <source>
        <dbReference type="SAM" id="Phobius"/>
    </source>
</evidence>
<dbReference type="Pfam" id="PF01841">
    <property type="entry name" value="Transglut_core"/>
    <property type="match status" value="1"/>
</dbReference>
<dbReference type="SMART" id="SM00460">
    <property type="entry name" value="TGc"/>
    <property type="match status" value="1"/>
</dbReference>
<dbReference type="InterPro" id="IPR002931">
    <property type="entry name" value="Transglutaminase-like"/>
</dbReference>
<protein>
    <recommendedName>
        <fullName evidence="3">Transglutaminase-like domain-containing protein</fullName>
    </recommendedName>
</protein>
<reference evidence="4 5" key="1">
    <citation type="journal article" date="2016" name="Front. Microbiol.">
        <title>Genomic Resource of Rice Seed Associated Bacteria.</title>
        <authorList>
            <person name="Midha S."/>
            <person name="Bansal K."/>
            <person name="Sharma S."/>
            <person name="Kumar N."/>
            <person name="Patil P.P."/>
            <person name="Chaudhry V."/>
            <person name="Patil P.B."/>
        </authorList>
    </citation>
    <scope>NUCLEOTIDE SEQUENCE [LARGE SCALE GENOMIC DNA]</scope>
    <source>
        <strain evidence="4 5">NS220</strain>
    </source>
</reference>
<evidence type="ECO:0000256" key="1">
    <source>
        <dbReference type="SAM" id="MobiDB-lite"/>
    </source>
</evidence>
<keyword evidence="2" id="KW-1133">Transmembrane helix</keyword>
<keyword evidence="2" id="KW-0472">Membrane</keyword>
<evidence type="ECO:0000259" key="3">
    <source>
        <dbReference type="SMART" id="SM00460"/>
    </source>
</evidence>
<dbReference type="Proteomes" id="UP000075025">
    <property type="component" value="Unassembled WGS sequence"/>
</dbReference>
<feature type="transmembrane region" description="Helical" evidence="2">
    <location>
        <begin position="77"/>
        <end position="100"/>
    </location>
</feature>
<dbReference type="SUPFAM" id="SSF54001">
    <property type="entry name" value="Cysteine proteinases"/>
    <property type="match status" value="1"/>
</dbReference>